<evidence type="ECO:0000313" key="2">
    <source>
        <dbReference type="Proteomes" id="UP000501050"/>
    </source>
</evidence>
<dbReference type="Proteomes" id="UP000501050">
    <property type="component" value="Genome"/>
</dbReference>
<protein>
    <submittedName>
        <fullName evidence="1">Uncharacterized protein</fullName>
    </submittedName>
</protein>
<accession>A0A678VGI6</accession>
<name>A0A678VGI6_9CAUD</name>
<sequence>MIVVTYLLEDGSNDWTYSVKKLRTAVECIREDMKEVSTIVKAIVFDENGKKILEVKNDICISNCVG</sequence>
<keyword evidence="2" id="KW-1185">Reference proteome</keyword>
<reference evidence="2" key="1">
    <citation type="journal article" date="2020" name="Viruses">
        <title>Lactococcus Ceduovirus Phages Isolated from Industrial Dairy Plants-from Physiological to Genomic Analyses.</title>
        <authorList>
            <person name="Chmielewska-Jeznach M."/>
            <person name="Bardowski J.K."/>
            <person name="Szczepankowska A.K."/>
        </authorList>
    </citation>
    <scope>NUCLEOTIDE SEQUENCE [LARGE SCALE GENOMIC DNA]</scope>
</reference>
<dbReference type="EMBL" id="MH779521">
    <property type="protein sequence ID" value="AXY83635.1"/>
    <property type="molecule type" value="Genomic_DNA"/>
</dbReference>
<gene>
    <name evidence="1" type="ORF">bIBB94p4_gp25</name>
</gene>
<proteinExistence type="predicted"/>
<evidence type="ECO:0000313" key="1">
    <source>
        <dbReference type="EMBL" id="AXY83635.1"/>
    </source>
</evidence>
<organism evidence="1 2">
    <name type="scientific">Lactococcus phage vB_Llc_bIBB94p4</name>
    <dbReference type="NCBI Taxonomy" id="2305483"/>
    <lineage>
        <taxon>Viruses</taxon>
        <taxon>Duplodnaviria</taxon>
        <taxon>Heunggongvirae</taxon>
        <taxon>Uroviricota</taxon>
        <taxon>Caudoviricetes</taxon>
        <taxon>Ceduovirus</taxon>
        <taxon>Ceduovirus blBB94p4</taxon>
    </lineage>
</organism>